<dbReference type="Proteomes" id="UP000650628">
    <property type="component" value="Unassembled WGS sequence"/>
</dbReference>
<dbReference type="GO" id="GO:0000287">
    <property type="term" value="F:magnesium ion binding"/>
    <property type="evidence" value="ECO:0007669"/>
    <property type="project" value="InterPro"/>
</dbReference>
<dbReference type="PANTHER" id="PTHR11822:SF21">
    <property type="entry name" value="ISOCITRATE DEHYDROGENASE [NADP], MITOCHONDRIAL"/>
    <property type="match status" value="1"/>
</dbReference>
<keyword evidence="9 10" id="KW-0464">Manganese</keyword>
<feature type="domain" description="Isopropylmalate dehydrogenase-like" evidence="15">
    <location>
        <begin position="9"/>
        <end position="395"/>
    </location>
</feature>
<evidence type="ECO:0000256" key="7">
    <source>
        <dbReference type="ARBA" id="ARBA00022857"/>
    </source>
</evidence>
<dbReference type="RefSeq" id="WP_203953532.1">
    <property type="nucleotide sequence ID" value="NZ_BOOO01000015.1"/>
</dbReference>
<evidence type="ECO:0000256" key="3">
    <source>
        <dbReference type="ARBA" id="ARBA00022435"/>
    </source>
</evidence>
<evidence type="ECO:0000256" key="1">
    <source>
        <dbReference type="ARBA" id="ARBA00001936"/>
    </source>
</evidence>
<feature type="binding site" evidence="13">
    <location>
        <position position="251"/>
    </location>
    <ligand>
        <name>Mn(2+)</name>
        <dbReference type="ChEBI" id="CHEBI:29035"/>
    </ligand>
</feature>
<evidence type="ECO:0000313" key="16">
    <source>
        <dbReference type="EMBL" id="GII29555.1"/>
    </source>
</evidence>
<feature type="binding site" evidence="12">
    <location>
        <begin position="94"/>
        <end position="100"/>
    </location>
    <ligand>
        <name>D-threo-isocitrate</name>
        <dbReference type="ChEBI" id="CHEBI:15562"/>
    </ligand>
</feature>
<comment type="caution">
    <text evidence="16">The sequence shown here is derived from an EMBL/GenBank/DDBJ whole genome shotgun (WGS) entry which is preliminary data.</text>
</comment>
<keyword evidence="7 10" id="KW-0521">NADP</keyword>
<dbReference type="PANTHER" id="PTHR11822">
    <property type="entry name" value="NADP-SPECIFIC ISOCITRATE DEHYDROGENASE"/>
    <property type="match status" value="1"/>
</dbReference>
<evidence type="ECO:0000256" key="13">
    <source>
        <dbReference type="PIRSR" id="PIRSR000108-3"/>
    </source>
</evidence>
<evidence type="ECO:0000256" key="4">
    <source>
        <dbReference type="ARBA" id="ARBA00022532"/>
    </source>
</evidence>
<dbReference type="InterPro" id="IPR019818">
    <property type="entry name" value="IsoCit/isopropylmalate_DH_CS"/>
</dbReference>
<comment type="cofactor">
    <cofactor evidence="1">
        <name>Mn(2+)</name>
        <dbReference type="ChEBI" id="CHEBI:29035"/>
    </cofactor>
</comment>
<dbReference type="GO" id="GO:0006102">
    <property type="term" value="P:isocitrate metabolic process"/>
    <property type="evidence" value="ECO:0007669"/>
    <property type="project" value="UniProtKB-UniRule"/>
</dbReference>
<dbReference type="Pfam" id="PF00180">
    <property type="entry name" value="Iso_dh"/>
    <property type="match status" value="1"/>
</dbReference>
<evidence type="ECO:0000256" key="12">
    <source>
        <dbReference type="PIRSR" id="PIRSR000108-2"/>
    </source>
</evidence>
<keyword evidence="5 10" id="KW-0479">Metal-binding</keyword>
<name>A0A8J3X6G7_9ACTN</name>
<feature type="binding site" evidence="14">
    <location>
        <position position="259"/>
    </location>
    <ligand>
        <name>NADP(+)</name>
        <dbReference type="ChEBI" id="CHEBI:58349"/>
    </ligand>
</feature>
<dbReference type="FunFam" id="3.40.718.10:FF:000002">
    <property type="entry name" value="Isocitrate dehydrogenase [NADP]"/>
    <property type="match status" value="1"/>
</dbReference>
<evidence type="ECO:0000259" key="15">
    <source>
        <dbReference type="SMART" id="SM01329"/>
    </source>
</evidence>
<feature type="binding site" evidence="14">
    <location>
        <begin position="309"/>
        <end position="314"/>
    </location>
    <ligand>
        <name>NADP(+)</name>
        <dbReference type="ChEBI" id="CHEBI:58349"/>
    </ligand>
</feature>
<dbReference type="EC" id="1.1.1.42" evidence="10"/>
<dbReference type="NCBIfam" id="TIGR00127">
    <property type="entry name" value="nadp_idh_euk"/>
    <property type="match status" value="1"/>
</dbReference>
<comment type="cofactor">
    <cofactor evidence="10 13">
        <name>Mg(2+)</name>
        <dbReference type="ChEBI" id="CHEBI:18420"/>
    </cofactor>
    <cofactor evidence="10 13">
        <name>Mn(2+)</name>
        <dbReference type="ChEBI" id="CHEBI:29035"/>
    </cofactor>
    <text evidence="10 13">Binds 1 Mg(2+) or Mn(2+) ion per subunit.</text>
</comment>
<keyword evidence="17" id="KW-1185">Reference proteome</keyword>
<feature type="binding site" evidence="14">
    <location>
        <position position="327"/>
    </location>
    <ligand>
        <name>NADP(+)</name>
        <dbReference type="ChEBI" id="CHEBI:58349"/>
    </ligand>
</feature>
<comment type="catalytic activity">
    <reaction evidence="10">
        <text>D-threo-isocitrate + NADP(+) = 2-oxoglutarate + CO2 + NADPH</text>
        <dbReference type="Rhea" id="RHEA:19629"/>
        <dbReference type="ChEBI" id="CHEBI:15562"/>
        <dbReference type="ChEBI" id="CHEBI:16526"/>
        <dbReference type="ChEBI" id="CHEBI:16810"/>
        <dbReference type="ChEBI" id="CHEBI:57783"/>
        <dbReference type="ChEBI" id="CHEBI:58349"/>
        <dbReference type="EC" id="1.1.1.42"/>
    </reaction>
</comment>
<evidence type="ECO:0000256" key="11">
    <source>
        <dbReference type="PIRSR" id="PIRSR000108-1"/>
    </source>
</evidence>
<dbReference type="SMART" id="SM01329">
    <property type="entry name" value="Iso_dh"/>
    <property type="match status" value="1"/>
</dbReference>
<dbReference type="GO" id="GO:0004450">
    <property type="term" value="F:isocitrate dehydrogenase (NADP+) activity"/>
    <property type="evidence" value="ECO:0007669"/>
    <property type="project" value="UniProtKB-UniRule"/>
</dbReference>
<evidence type="ECO:0000256" key="9">
    <source>
        <dbReference type="ARBA" id="ARBA00023211"/>
    </source>
</evidence>
<keyword evidence="8 10" id="KW-0560">Oxidoreductase</keyword>
<comment type="similarity">
    <text evidence="2 10">Belongs to the isocitrate and isopropylmalate dehydrogenases family.</text>
</comment>
<feature type="binding site" evidence="12">
    <location>
        <position position="132"/>
    </location>
    <ligand>
        <name>D-threo-isocitrate</name>
        <dbReference type="ChEBI" id="CHEBI:15562"/>
    </ligand>
</feature>
<gene>
    <name evidence="16" type="primary">icd</name>
    <name evidence="16" type="ORF">Pmi06nite_29970</name>
</gene>
<dbReference type="Gene3D" id="3.40.718.10">
    <property type="entry name" value="Isopropylmalate Dehydrogenase"/>
    <property type="match status" value="1"/>
</dbReference>
<protein>
    <recommendedName>
        <fullName evidence="10">Isocitrate dehydrogenase [NADP]</fullName>
        <ecNumber evidence="10">1.1.1.42</ecNumber>
    </recommendedName>
</protein>
<feature type="binding site" evidence="12">
    <location>
        <position position="109"/>
    </location>
    <ligand>
        <name>D-threo-isocitrate</name>
        <dbReference type="ChEBI" id="CHEBI:15562"/>
    </ligand>
</feature>
<dbReference type="InterPro" id="IPR024084">
    <property type="entry name" value="IsoPropMal-DH-like_dom"/>
</dbReference>
<organism evidence="16 17">
    <name type="scientific">Planotetraspora mira</name>
    <dbReference type="NCBI Taxonomy" id="58121"/>
    <lineage>
        <taxon>Bacteria</taxon>
        <taxon>Bacillati</taxon>
        <taxon>Actinomycetota</taxon>
        <taxon>Actinomycetes</taxon>
        <taxon>Streptosporangiales</taxon>
        <taxon>Streptosporangiaceae</taxon>
        <taxon>Planotetraspora</taxon>
    </lineage>
</organism>
<evidence type="ECO:0000256" key="10">
    <source>
        <dbReference type="PIRNR" id="PIRNR000108"/>
    </source>
</evidence>
<dbReference type="GO" id="GO:0006099">
    <property type="term" value="P:tricarboxylic acid cycle"/>
    <property type="evidence" value="ECO:0007669"/>
    <property type="project" value="UniProtKB-KW"/>
</dbReference>
<dbReference type="InterPro" id="IPR004790">
    <property type="entry name" value="Isocitrate_DH_NADP"/>
</dbReference>
<feature type="binding site" evidence="14">
    <location>
        <begin position="75"/>
        <end position="77"/>
    </location>
    <ligand>
        <name>NADP(+)</name>
        <dbReference type="ChEBI" id="CHEBI:58349"/>
    </ligand>
</feature>
<keyword evidence="4 10" id="KW-0816">Tricarboxylic acid cycle</keyword>
<dbReference type="PIRSF" id="PIRSF000108">
    <property type="entry name" value="IDH_NADP"/>
    <property type="match status" value="1"/>
</dbReference>
<evidence type="ECO:0000313" key="17">
    <source>
        <dbReference type="Proteomes" id="UP000650628"/>
    </source>
</evidence>
<evidence type="ECO:0000256" key="2">
    <source>
        <dbReference type="ARBA" id="ARBA00007769"/>
    </source>
</evidence>
<evidence type="ECO:0000256" key="8">
    <source>
        <dbReference type="ARBA" id="ARBA00023002"/>
    </source>
</evidence>
<accession>A0A8J3X6G7</accession>
<evidence type="ECO:0000256" key="14">
    <source>
        <dbReference type="PIRSR" id="PIRSR000108-4"/>
    </source>
</evidence>
<dbReference type="GO" id="GO:0051287">
    <property type="term" value="F:NAD binding"/>
    <property type="evidence" value="ECO:0007669"/>
    <property type="project" value="InterPro"/>
</dbReference>
<dbReference type="PROSITE" id="PS00470">
    <property type="entry name" value="IDH_IMDH"/>
    <property type="match status" value="1"/>
</dbReference>
<dbReference type="SUPFAM" id="SSF53659">
    <property type="entry name" value="Isocitrate/Isopropylmalate dehydrogenase-like"/>
    <property type="match status" value="1"/>
</dbReference>
<feature type="site" description="Critical for catalysis" evidence="11">
    <location>
        <position position="139"/>
    </location>
</feature>
<reference evidence="16 17" key="1">
    <citation type="submission" date="2021-01" db="EMBL/GenBank/DDBJ databases">
        <title>Whole genome shotgun sequence of Planotetraspora mira NBRC 15435.</title>
        <authorList>
            <person name="Komaki H."/>
            <person name="Tamura T."/>
        </authorList>
    </citation>
    <scope>NUCLEOTIDE SEQUENCE [LARGE SCALE GENOMIC DNA]</scope>
    <source>
        <strain evidence="16 17">NBRC 15435</strain>
    </source>
</reference>
<feature type="binding site" evidence="12">
    <location>
        <position position="77"/>
    </location>
    <ligand>
        <name>D-threo-isocitrate</name>
        <dbReference type="ChEBI" id="CHEBI:15562"/>
    </ligand>
</feature>
<dbReference type="NCBIfam" id="NF006156">
    <property type="entry name" value="PRK08299.1"/>
    <property type="match status" value="1"/>
</dbReference>
<dbReference type="GO" id="GO:0006097">
    <property type="term" value="P:glyoxylate cycle"/>
    <property type="evidence" value="ECO:0007669"/>
    <property type="project" value="UniProtKB-KW"/>
</dbReference>
<dbReference type="EMBL" id="BOOO01000015">
    <property type="protein sequence ID" value="GII29555.1"/>
    <property type="molecule type" value="Genomic_DNA"/>
</dbReference>
<dbReference type="AlphaFoldDB" id="A0A8J3X6G7"/>
<feature type="site" description="Critical for catalysis" evidence="11">
    <location>
        <position position="211"/>
    </location>
</feature>
<evidence type="ECO:0000256" key="5">
    <source>
        <dbReference type="ARBA" id="ARBA00022723"/>
    </source>
</evidence>
<feature type="binding site" evidence="13">
    <location>
        <position position="274"/>
    </location>
    <ligand>
        <name>Mn(2+)</name>
        <dbReference type="ChEBI" id="CHEBI:29035"/>
    </ligand>
</feature>
<sequence length="405" mass="45023">MPKIKVAGPVVELDGDEMTRIIWQFIKDQLILPYLDVDLKYYDLGIEHRDATDDQVTIDSALAIKKYGVGVKCATITPDEARVEEFGLKKMWKSPNGTIRNILGGVIFREPIIMSNVPRLVPGWTKPIIVGRHAFGDQYRATDLKIPGEGTLTLTFTPKDGGEPIELNVFDFPGSGVALAMYNLDESIRDFARASMRYGLARNYPVYLSTKNTILKAYDGRFKDIFAEVFESEFKADFEAAGITYEHRLIDDMVAASLKWEGGYVWAAKNYDGDVQSDTVAQGFGSLGLMTSVLMTPDGQTVEAEAAHGTVTRHFRQHQQGKPTSTNPIASIFAWTRGLQHRGKLDNQPEVIDFAEKLEQVCIETVEGGQMTKDLALLVGGDAEWLTTQDFLAALDENLKKKMAL</sequence>
<evidence type="ECO:0000256" key="6">
    <source>
        <dbReference type="ARBA" id="ARBA00022842"/>
    </source>
</evidence>
<feature type="binding site" evidence="14">
    <location>
        <position position="82"/>
    </location>
    <ligand>
        <name>NADP(+)</name>
        <dbReference type="ChEBI" id="CHEBI:58349"/>
    </ligand>
</feature>
<keyword evidence="3" id="KW-0329">Glyoxylate bypass</keyword>
<keyword evidence="6 10" id="KW-0460">Magnesium</keyword>
<proteinExistence type="inferred from homology"/>